<feature type="domain" description="Small ribosomal subunit protein uS4 N-terminal" evidence="9">
    <location>
        <begin position="3"/>
        <end position="97"/>
    </location>
</feature>
<evidence type="ECO:0000256" key="5">
    <source>
        <dbReference type="ARBA" id="ARBA00023274"/>
    </source>
</evidence>
<reference evidence="10 11" key="1">
    <citation type="submission" date="2014-01" db="EMBL/GenBank/DDBJ databases">
        <title>Development of a Comparative Genomic Fingerprinting Assay for High Resolution Genotyping of Arcobacter butzleri.</title>
        <authorList>
            <person name="Webb A.L."/>
            <person name="Inglis G.D."/>
            <person name="Kruczkiewicz P."/>
            <person name="Selinger L.B."/>
            <person name="Taboada E.N."/>
        </authorList>
    </citation>
    <scope>NUCLEOTIDE SEQUENCE [LARGE SCALE GENOMIC DNA]</scope>
    <source>
        <strain evidence="10 11">L348</strain>
    </source>
</reference>
<dbReference type="GO" id="GO:0015935">
    <property type="term" value="C:small ribosomal subunit"/>
    <property type="evidence" value="ECO:0007669"/>
    <property type="project" value="InterPro"/>
</dbReference>
<evidence type="ECO:0000256" key="3">
    <source>
        <dbReference type="ARBA" id="ARBA00022884"/>
    </source>
</evidence>
<dbReference type="RefSeq" id="WP_004509208.1">
    <property type="nucleotide sequence ID" value="NZ_JAIQ01000070.1"/>
</dbReference>
<evidence type="ECO:0000256" key="6">
    <source>
        <dbReference type="ARBA" id="ARBA00035254"/>
    </source>
</evidence>
<comment type="similarity">
    <text evidence="1 7">Belongs to the universal ribosomal protein uS4 family.</text>
</comment>
<dbReference type="GeneID" id="24304131"/>
<dbReference type="AlphaFoldDB" id="A0A0G9K4C5"/>
<proteinExistence type="inferred from homology"/>
<dbReference type="PATRIC" id="fig|1447256.3.peg.737"/>
<sequence length="208" mass="23913">MARYRGPVEKIERRLDADLGLKGERRLSGKSALEKRPFAPGQHGQRRAKISEYGLQLREKQKVKFMYGISEKQFRNYFKEAVRREGNTGAILISLIEQRLDNVVFRMGFATTRANARQFTTHGHVLVDGKKVDIPSYLVKPGQKIEIKEKSKSNPQVVRALELTNQTGMVDWVNVDKDKVFGIFTRIPAREEVVIPVEERLIVELYSK</sequence>
<comment type="subunit">
    <text evidence="7">Part of the 30S ribosomal subunit. Contacts protein S5. The interaction surface between S4 and S5 is involved in control of translational fidelity.</text>
</comment>
<gene>
    <name evidence="7" type="primary">rpsD</name>
    <name evidence="10" type="ORF">AA20_03810</name>
</gene>
<evidence type="ECO:0000259" key="8">
    <source>
        <dbReference type="SMART" id="SM00363"/>
    </source>
</evidence>
<dbReference type="PANTHER" id="PTHR11831">
    <property type="entry name" value="30S 40S RIBOSOMAL PROTEIN"/>
    <property type="match status" value="1"/>
</dbReference>
<evidence type="ECO:0000259" key="9">
    <source>
        <dbReference type="SMART" id="SM01390"/>
    </source>
</evidence>
<dbReference type="GO" id="GO:0006412">
    <property type="term" value="P:translation"/>
    <property type="evidence" value="ECO:0007669"/>
    <property type="project" value="UniProtKB-UniRule"/>
</dbReference>
<feature type="domain" description="RNA-binding S4" evidence="8">
    <location>
        <begin position="98"/>
        <end position="162"/>
    </location>
</feature>
<dbReference type="SMART" id="SM01390">
    <property type="entry name" value="Ribosomal_S4"/>
    <property type="match status" value="1"/>
</dbReference>
<dbReference type="GO" id="GO:0019843">
    <property type="term" value="F:rRNA binding"/>
    <property type="evidence" value="ECO:0007669"/>
    <property type="project" value="UniProtKB-UniRule"/>
</dbReference>
<dbReference type="SUPFAM" id="SSF55174">
    <property type="entry name" value="Alpha-L RNA-binding motif"/>
    <property type="match status" value="1"/>
</dbReference>
<dbReference type="FunFam" id="1.10.1050.10:FF:000001">
    <property type="entry name" value="30S ribosomal protein S4"/>
    <property type="match status" value="1"/>
</dbReference>
<comment type="caution">
    <text evidence="10">The sequence shown here is derived from an EMBL/GenBank/DDBJ whole genome shotgun (WGS) entry which is preliminary data.</text>
</comment>
<dbReference type="InterPro" id="IPR005709">
    <property type="entry name" value="Ribosomal_uS4_bac-type"/>
</dbReference>
<organism evidence="10 11">
    <name type="scientific">Aliarcobacter butzleri L348</name>
    <dbReference type="NCBI Taxonomy" id="1447256"/>
    <lineage>
        <taxon>Bacteria</taxon>
        <taxon>Pseudomonadati</taxon>
        <taxon>Campylobacterota</taxon>
        <taxon>Epsilonproteobacteria</taxon>
        <taxon>Campylobacterales</taxon>
        <taxon>Arcobacteraceae</taxon>
        <taxon>Aliarcobacter</taxon>
    </lineage>
</organism>
<dbReference type="NCBIfam" id="NF003717">
    <property type="entry name" value="PRK05327.1"/>
    <property type="match status" value="1"/>
</dbReference>
<keyword evidence="5 7" id="KW-0687">Ribonucleoprotein</keyword>
<dbReference type="Gene3D" id="3.10.290.10">
    <property type="entry name" value="RNA-binding S4 domain"/>
    <property type="match status" value="1"/>
</dbReference>
<keyword evidence="4 7" id="KW-0689">Ribosomal protein</keyword>
<dbReference type="HAMAP" id="MF_01306_B">
    <property type="entry name" value="Ribosomal_uS4_B"/>
    <property type="match status" value="1"/>
</dbReference>
<dbReference type="Gene3D" id="1.10.1050.10">
    <property type="entry name" value="Ribosomal Protein S4 Delta 41, Chain A, domain 1"/>
    <property type="match status" value="1"/>
</dbReference>
<accession>A0A0G9K4C5</accession>
<evidence type="ECO:0000256" key="4">
    <source>
        <dbReference type="ARBA" id="ARBA00022980"/>
    </source>
</evidence>
<protein>
    <recommendedName>
        <fullName evidence="6 7">Small ribosomal subunit protein uS4</fullName>
    </recommendedName>
</protein>
<dbReference type="Pfam" id="PF01479">
    <property type="entry name" value="S4"/>
    <property type="match status" value="1"/>
</dbReference>
<name>A0A0G9K4C5_9BACT</name>
<keyword evidence="2 7" id="KW-0699">rRNA-binding</keyword>
<evidence type="ECO:0000256" key="7">
    <source>
        <dbReference type="HAMAP-Rule" id="MF_01306"/>
    </source>
</evidence>
<dbReference type="PROSITE" id="PS50889">
    <property type="entry name" value="S4"/>
    <property type="match status" value="1"/>
</dbReference>
<dbReference type="SMART" id="SM00363">
    <property type="entry name" value="S4"/>
    <property type="match status" value="1"/>
</dbReference>
<dbReference type="CDD" id="cd00165">
    <property type="entry name" value="S4"/>
    <property type="match status" value="1"/>
</dbReference>
<dbReference type="NCBIfam" id="TIGR01017">
    <property type="entry name" value="rpsD_bact"/>
    <property type="match status" value="1"/>
</dbReference>
<dbReference type="InterPro" id="IPR002942">
    <property type="entry name" value="S4_RNA-bd"/>
</dbReference>
<comment type="function">
    <text evidence="7">With S5 and S12 plays an important role in translational accuracy.</text>
</comment>
<dbReference type="SMR" id="A0A0G9K4C5"/>
<dbReference type="Pfam" id="PF00163">
    <property type="entry name" value="Ribosomal_S4"/>
    <property type="match status" value="1"/>
</dbReference>
<evidence type="ECO:0000313" key="11">
    <source>
        <dbReference type="Proteomes" id="UP000035514"/>
    </source>
</evidence>
<evidence type="ECO:0000313" key="10">
    <source>
        <dbReference type="EMBL" id="KLE01296.1"/>
    </source>
</evidence>
<evidence type="ECO:0000256" key="2">
    <source>
        <dbReference type="ARBA" id="ARBA00022730"/>
    </source>
</evidence>
<dbReference type="InterPro" id="IPR036986">
    <property type="entry name" value="S4_RNA-bd_sf"/>
</dbReference>
<dbReference type="GO" id="GO:0003735">
    <property type="term" value="F:structural constituent of ribosome"/>
    <property type="evidence" value="ECO:0007669"/>
    <property type="project" value="InterPro"/>
</dbReference>
<dbReference type="InterPro" id="IPR001912">
    <property type="entry name" value="Ribosomal_uS4_N"/>
</dbReference>
<keyword evidence="3 7" id="KW-0694">RNA-binding</keyword>
<evidence type="ECO:0000256" key="1">
    <source>
        <dbReference type="ARBA" id="ARBA00007465"/>
    </source>
</evidence>
<dbReference type="GO" id="GO:0042274">
    <property type="term" value="P:ribosomal small subunit biogenesis"/>
    <property type="evidence" value="ECO:0007669"/>
    <property type="project" value="TreeGrafter"/>
</dbReference>
<dbReference type="Proteomes" id="UP000035514">
    <property type="component" value="Unassembled WGS sequence"/>
</dbReference>
<comment type="function">
    <text evidence="7">One of the primary rRNA binding proteins, it binds directly to 16S rRNA where it nucleates assembly of the body of the 30S subunit.</text>
</comment>
<dbReference type="EMBL" id="JAIQ01000070">
    <property type="protein sequence ID" value="KLE01296.1"/>
    <property type="molecule type" value="Genomic_DNA"/>
</dbReference>
<dbReference type="FunFam" id="3.10.290.10:FF:000001">
    <property type="entry name" value="30S ribosomal protein S4"/>
    <property type="match status" value="1"/>
</dbReference>
<dbReference type="PANTHER" id="PTHR11831:SF4">
    <property type="entry name" value="SMALL RIBOSOMAL SUBUNIT PROTEIN US4M"/>
    <property type="match status" value="1"/>
</dbReference>
<dbReference type="InterPro" id="IPR022801">
    <property type="entry name" value="Ribosomal_uS4"/>
</dbReference>